<dbReference type="EMBL" id="LAQT01000005">
    <property type="protein sequence ID" value="KPC53769.1"/>
    <property type="molecule type" value="Genomic_DNA"/>
</dbReference>
<keyword evidence="2" id="KW-1185">Reference proteome</keyword>
<organism evidence="1 2">
    <name type="scientific">Amantichitinum ursilacus</name>
    <dbReference type="NCBI Taxonomy" id="857265"/>
    <lineage>
        <taxon>Bacteria</taxon>
        <taxon>Pseudomonadati</taxon>
        <taxon>Pseudomonadota</taxon>
        <taxon>Betaproteobacteria</taxon>
        <taxon>Neisseriales</taxon>
        <taxon>Chitinibacteraceae</taxon>
        <taxon>Amantichitinum</taxon>
    </lineage>
</organism>
<evidence type="ECO:0000313" key="2">
    <source>
        <dbReference type="Proteomes" id="UP000037939"/>
    </source>
</evidence>
<comment type="caution">
    <text evidence="1">The sequence shown here is derived from an EMBL/GenBank/DDBJ whole genome shotgun (WGS) entry which is preliminary data.</text>
</comment>
<gene>
    <name evidence="1" type="ORF">WG78_07995</name>
</gene>
<name>A0A0N0XK02_9NEIS</name>
<dbReference type="Proteomes" id="UP000037939">
    <property type="component" value="Unassembled WGS sequence"/>
</dbReference>
<dbReference type="RefSeq" id="WP_053937261.1">
    <property type="nucleotide sequence ID" value="NZ_LAQT01000005.1"/>
</dbReference>
<dbReference type="AlphaFoldDB" id="A0A0N0XK02"/>
<evidence type="ECO:0000313" key="1">
    <source>
        <dbReference type="EMBL" id="KPC53769.1"/>
    </source>
</evidence>
<sequence>MSIKETKAKYLEQNFKLRQRGIRLVSYRVPCCGATLEGRLASAMEEWESVATCPECGELYMKYTTDRKISAELLATK</sequence>
<reference evidence="1 2" key="1">
    <citation type="submission" date="2015-07" db="EMBL/GenBank/DDBJ databases">
        <title>Draft genome sequence of the Amantichitinum ursilacus IGB-41, a new chitin-degrading bacterium.</title>
        <authorList>
            <person name="Kirstahler P."/>
            <person name="Guenther M."/>
            <person name="Grumaz C."/>
            <person name="Rupp S."/>
            <person name="Zibek S."/>
            <person name="Sohn K."/>
        </authorList>
    </citation>
    <scope>NUCLEOTIDE SEQUENCE [LARGE SCALE GENOMIC DNA]</scope>
    <source>
        <strain evidence="1 2">IGB-41</strain>
    </source>
</reference>
<accession>A0A0N0XK02</accession>
<protein>
    <submittedName>
        <fullName evidence="1">Uncharacterized protein</fullName>
    </submittedName>
</protein>
<proteinExistence type="predicted"/>